<dbReference type="AlphaFoldDB" id="A0A8J7WJJ7"/>
<evidence type="ECO:0000256" key="1">
    <source>
        <dbReference type="SAM" id="SignalP"/>
    </source>
</evidence>
<feature type="domain" description="DUF6782" evidence="2">
    <location>
        <begin position="24"/>
        <end position="249"/>
    </location>
</feature>
<evidence type="ECO:0000259" key="2">
    <source>
        <dbReference type="Pfam" id="PF20573"/>
    </source>
</evidence>
<organism evidence="3 4">
    <name type="scientific">Thetidibacter halocola</name>
    <dbReference type="NCBI Taxonomy" id="2827239"/>
    <lineage>
        <taxon>Bacteria</taxon>
        <taxon>Pseudomonadati</taxon>
        <taxon>Pseudomonadota</taxon>
        <taxon>Alphaproteobacteria</taxon>
        <taxon>Rhodobacterales</taxon>
        <taxon>Roseobacteraceae</taxon>
        <taxon>Thetidibacter</taxon>
    </lineage>
</organism>
<dbReference type="Proteomes" id="UP000681356">
    <property type="component" value="Unassembled WGS sequence"/>
</dbReference>
<dbReference type="Pfam" id="PF20573">
    <property type="entry name" value="DUF6782"/>
    <property type="match status" value="1"/>
</dbReference>
<comment type="caution">
    <text evidence="3">The sequence shown here is derived from an EMBL/GenBank/DDBJ whole genome shotgun (WGS) entry which is preliminary data.</text>
</comment>
<proteinExistence type="predicted"/>
<dbReference type="InterPro" id="IPR046709">
    <property type="entry name" value="DUF6782"/>
</dbReference>
<evidence type="ECO:0000313" key="4">
    <source>
        <dbReference type="Proteomes" id="UP000681356"/>
    </source>
</evidence>
<evidence type="ECO:0000313" key="3">
    <source>
        <dbReference type="EMBL" id="MBS0126223.1"/>
    </source>
</evidence>
<feature type="signal peptide" evidence="1">
    <location>
        <begin position="1"/>
        <end position="25"/>
    </location>
</feature>
<feature type="chain" id="PRO_5035258932" description="DUF6782 domain-containing protein" evidence="1">
    <location>
        <begin position="26"/>
        <end position="253"/>
    </location>
</feature>
<dbReference type="EMBL" id="JAGTUU010000008">
    <property type="protein sequence ID" value="MBS0126223.1"/>
    <property type="molecule type" value="Genomic_DNA"/>
</dbReference>
<dbReference type="RefSeq" id="WP_212538172.1">
    <property type="nucleotide sequence ID" value="NZ_JAGTUU010000008.1"/>
</dbReference>
<gene>
    <name evidence="3" type="ORF">KB874_19215</name>
</gene>
<keyword evidence="4" id="KW-1185">Reference proteome</keyword>
<protein>
    <recommendedName>
        <fullName evidence="2">DUF6782 domain-containing protein</fullName>
    </recommendedName>
</protein>
<accession>A0A8J7WJJ7</accession>
<keyword evidence="1" id="KW-0732">Signal</keyword>
<name>A0A8J7WJJ7_9RHOB</name>
<sequence>MPGKRHQGRWAALLLAWLMPLAVLAQPMDCVDTVARDPRLAPVARALDATDALFPALREALAASVGHLCLAQPPLGAQGYFEPATRRLVLSADLPEGLMQAVFFHELRHAQQFASGSCPAPELAMQDHAQAVFAMEADASVSALVIADALRQQGEAAMWQALAAWPMQADIALAYDSARDDGQGIAQAAAAAFDAWYAGEERREAYYVAACMDYLDKQDREHRLPRYDSLDPGFFDGLCVLPDGAAYACAPRP</sequence>
<reference evidence="3" key="1">
    <citation type="submission" date="2021-04" db="EMBL/GenBank/DDBJ databases">
        <authorList>
            <person name="Yoon J."/>
        </authorList>
    </citation>
    <scope>NUCLEOTIDE SEQUENCE</scope>
    <source>
        <strain evidence="3">KMU-90</strain>
    </source>
</reference>